<comment type="similarity">
    <text evidence="2 7">Belongs to the PhoU family.</text>
</comment>
<reference evidence="9 10" key="1">
    <citation type="submission" date="2016-05" db="EMBL/GenBank/DDBJ databases">
        <title>Paenibacillus sp. 1ZS3-15 nov., isolated from the rhizosphere soil.</title>
        <authorList>
            <person name="Zhang X.X."/>
            <person name="Zhang J."/>
        </authorList>
    </citation>
    <scope>NUCLEOTIDE SEQUENCE [LARGE SCALE GENOMIC DNA]</scope>
    <source>
        <strain evidence="9 10">1ZS3-15</strain>
    </source>
</reference>
<gene>
    <name evidence="9" type="ORF">A8708_29795</name>
</gene>
<evidence type="ECO:0000313" key="9">
    <source>
        <dbReference type="EMBL" id="OAS21087.1"/>
    </source>
</evidence>
<comment type="function">
    <text evidence="7">Plays a role in the regulation of phosphate uptake.</text>
</comment>
<keyword evidence="6 7" id="KW-0592">Phosphate transport</keyword>
<evidence type="ECO:0000256" key="3">
    <source>
        <dbReference type="ARBA" id="ARBA00011738"/>
    </source>
</evidence>
<dbReference type="STRING" id="1850517.A8708_29795"/>
<dbReference type="Pfam" id="PF01895">
    <property type="entry name" value="PhoU"/>
    <property type="match status" value="2"/>
</dbReference>
<accession>A0A198AIL6</accession>
<dbReference type="GO" id="GO:0005737">
    <property type="term" value="C:cytoplasm"/>
    <property type="evidence" value="ECO:0007669"/>
    <property type="project" value="UniProtKB-SubCell"/>
</dbReference>
<name>A0A198AIL6_9BACL</name>
<proteinExistence type="inferred from homology"/>
<sequence length="219" mass="24796">MDARPGFHQSLALLQKELQQMGESVEDLIYKSVESLAKLDEKAALQVIQKDDLIDDYLTTIDELCLRLIALQQPMASDLRIIGTALKIATDLERIADHAVDIAKITIRFAGEELVKPLEVIPQMAEIAIEMLHESLLSYTERDVHRAASLAEKDDRVDKLFSMVMQELMGLMGTDYHRNRQLTHLLFVAHFLERVADHTTNIGEGVIYMVTGKRKDLNV</sequence>
<dbReference type="PANTHER" id="PTHR42930">
    <property type="entry name" value="PHOSPHATE-SPECIFIC TRANSPORT SYSTEM ACCESSORY PROTEIN PHOU"/>
    <property type="match status" value="1"/>
</dbReference>
<dbReference type="GO" id="GO:0006817">
    <property type="term" value="P:phosphate ion transport"/>
    <property type="evidence" value="ECO:0007669"/>
    <property type="project" value="UniProtKB-KW"/>
</dbReference>
<evidence type="ECO:0000256" key="5">
    <source>
        <dbReference type="ARBA" id="ARBA00022490"/>
    </source>
</evidence>
<keyword evidence="10" id="KW-1185">Reference proteome</keyword>
<dbReference type="Gene3D" id="1.20.58.220">
    <property type="entry name" value="Phosphate transport system protein phou homolog 2, domain 2"/>
    <property type="match status" value="1"/>
</dbReference>
<organism evidence="9 10">
    <name type="scientific">Paenibacillus oryzisoli</name>
    <dbReference type="NCBI Taxonomy" id="1850517"/>
    <lineage>
        <taxon>Bacteria</taxon>
        <taxon>Bacillati</taxon>
        <taxon>Bacillota</taxon>
        <taxon>Bacilli</taxon>
        <taxon>Bacillales</taxon>
        <taxon>Paenibacillaceae</taxon>
        <taxon>Paenibacillus</taxon>
    </lineage>
</organism>
<dbReference type="InterPro" id="IPR026022">
    <property type="entry name" value="PhoU_dom"/>
</dbReference>
<comment type="subunit">
    <text evidence="3 7">Homodimer.</text>
</comment>
<evidence type="ECO:0000256" key="6">
    <source>
        <dbReference type="ARBA" id="ARBA00022592"/>
    </source>
</evidence>
<dbReference type="GO" id="GO:0030643">
    <property type="term" value="P:intracellular phosphate ion homeostasis"/>
    <property type="evidence" value="ECO:0007669"/>
    <property type="project" value="InterPro"/>
</dbReference>
<protein>
    <recommendedName>
        <fullName evidence="7">Phosphate-specific transport system accessory protein PhoU</fullName>
    </recommendedName>
</protein>
<dbReference type="PIRSF" id="PIRSF003107">
    <property type="entry name" value="PhoU"/>
    <property type="match status" value="1"/>
</dbReference>
<dbReference type="Proteomes" id="UP000078454">
    <property type="component" value="Unassembled WGS sequence"/>
</dbReference>
<evidence type="ECO:0000256" key="4">
    <source>
        <dbReference type="ARBA" id="ARBA00022448"/>
    </source>
</evidence>
<evidence type="ECO:0000313" key="10">
    <source>
        <dbReference type="Proteomes" id="UP000078454"/>
    </source>
</evidence>
<evidence type="ECO:0000256" key="2">
    <source>
        <dbReference type="ARBA" id="ARBA00008107"/>
    </source>
</evidence>
<keyword evidence="4 7" id="KW-0813">Transport</keyword>
<dbReference type="FunFam" id="1.20.58.220:FF:000004">
    <property type="entry name" value="Phosphate-specific transport system accessory protein PhoU"/>
    <property type="match status" value="1"/>
</dbReference>
<dbReference type="InterPro" id="IPR028366">
    <property type="entry name" value="PhoU"/>
</dbReference>
<feature type="domain" description="PhoU" evidence="8">
    <location>
        <begin position="121"/>
        <end position="204"/>
    </location>
</feature>
<dbReference type="GO" id="GO:0045936">
    <property type="term" value="P:negative regulation of phosphate metabolic process"/>
    <property type="evidence" value="ECO:0007669"/>
    <property type="project" value="InterPro"/>
</dbReference>
<dbReference type="InterPro" id="IPR038078">
    <property type="entry name" value="PhoU-like_sf"/>
</dbReference>
<dbReference type="EMBL" id="LYPB01000049">
    <property type="protein sequence ID" value="OAS21087.1"/>
    <property type="molecule type" value="Genomic_DNA"/>
</dbReference>
<dbReference type="AlphaFoldDB" id="A0A198AIL6"/>
<comment type="caution">
    <text evidence="9">The sequence shown here is derived from an EMBL/GenBank/DDBJ whole genome shotgun (WGS) entry which is preliminary data.</text>
</comment>
<dbReference type="RefSeq" id="WP_068662664.1">
    <property type="nucleotide sequence ID" value="NZ_LYPB01000049.1"/>
</dbReference>
<dbReference type="OrthoDB" id="9814256at2"/>
<comment type="subcellular location">
    <subcellularLocation>
        <location evidence="1 7">Cytoplasm</location>
    </subcellularLocation>
</comment>
<evidence type="ECO:0000256" key="1">
    <source>
        <dbReference type="ARBA" id="ARBA00004496"/>
    </source>
</evidence>
<feature type="domain" description="PhoU" evidence="8">
    <location>
        <begin position="18"/>
        <end position="105"/>
    </location>
</feature>
<evidence type="ECO:0000259" key="8">
    <source>
        <dbReference type="Pfam" id="PF01895"/>
    </source>
</evidence>
<dbReference type="NCBIfam" id="TIGR02135">
    <property type="entry name" value="phoU_full"/>
    <property type="match status" value="1"/>
</dbReference>
<evidence type="ECO:0000256" key="7">
    <source>
        <dbReference type="PIRNR" id="PIRNR003107"/>
    </source>
</evidence>
<dbReference type="SUPFAM" id="SSF109755">
    <property type="entry name" value="PhoU-like"/>
    <property type="match status" value="1"/>
</dbReference>
<dbReference type="PANTHER" id="PTHR42930:SF3">
    <property type="entry name" value="PHOSPHATE-SPECIFIC TRANSPORT SYSTEM ACCESSORY PROTEIN PHOU"/>
    <property type="match status" value="1"/>
</dbReference>
<keyword evidence="5 7" id="KW-0963">Cytoplasm</keyword>